<evidence type="ECO:0000313" key="1">
    <source>
        <dbReference type="EMBL" id="KUO97293.1"/>
    </source>
</evidence>
<evidence type="ECO:0000313" key="2">
    <source>
        <dbReference type="Proteomes" id="UP000053557"/>
    </source>
</evidence>
<dbReference type="AlphaFoldDB" id="A0A117SYQ2"/>
<name>A0A117SYQ2_9BACL</name>
<protein>
    <submittedName>
        <fullName evidence="1">Uncharacterized protein</fullName>
    </submittedName>
</protein>
<dbReference type="EMBL" id="LPVJ01000003">
    <property type="protein sequence ID" value="KUO97293.1"/>
    <property type="molecule type" value="Genomic_DNA"/>
</dbReference>
<organism evidence="1 2">
    <name type="scientific">Ferroacidibacillus organovorans</name>
    <dbReference type="NCBI Taxonomy" id="1765683"/>
    <lineage>
        <taxon>Bacteria</taxon>
        <taxon>Bacillati</taxon>
        <taxon>Bacillota</taxon>
        <taxon>Bacilli</taxon>
        <taxon>Bacillales</taxon>
        <taxon>Alicyclobacillaceae</taxon>
        <taxon>Ferroacidibacillus</taxon>
    </lineage>
</organism>
<dbReference type="RefSeq" id="WP_067711300.1">
    <property type="nucleotide sequence ID" value="NZ_LPVJ01000003.1"/>
</dbReference>
<gene>
    <name evidence="1" type="ORF">ATW55_11935</name>
</gene>
<reference evidence="1 2" key="1">
    <citation type="submission" date="2015-12" db="EMBL/GenBank/DDBJ databases">
        <title>Draft genome sequence of Acidibacillus ferrooxidans ITV001, isolated from a chalcopyrite acid mine drainage site in Brazil.</title>
        <authorList>
            <person name="Dall'Agnol H."/>
            <person name="Nancucheo I."/>
            <person name="Johnson B."/>
            <person name="Oliveira R."/>
            <person name="Leite L."/>
            <person name="Pylro V."/>
            <person name="Nunes G.L."/>
            <person name="Tzotzos G."/>
            <person name="Fernandes G.R."/>
            <person name="Dutra J."/>
            <person name="Orellana S.C."/>
            <person name="Oliveira G."/>
        </authorList>
    </citation>
    <scope>NUCLEOTIDE SEQUENCE [LARGE SCALE GENOMIC DNA]</scope>
    <source>
        <strain evidence="2">ITV01</strain>
    </source>
</reference>
<proteinExistence type="predicted"/>
<dbReference type="Proteomes" id="UP000053557">
    <property type="component" value="Unassembled WGS sequence"/>
</dbReference>
<accession>A0A117SYQ2</accession>
<keyword evidence="2" id="KW-1185">Reference proteome</keyword>
<comment type="caution">
    <text evidence="1">The sequence shown here is derived from an EMBL/GenBank/DDBJ whole genome shotgun (WGS) entry which is preliminary data.</text>
</comment>
<sequence>MSILNRIRTILAGERYCSDEHLEGYLEQYHFSEVNKLVILDKMIKKEEGIQMRVYDKEFKEEALKLSSCPA</sequence>